<proteinExistence type="predicted"/>
<sequence>MDPSSSIGPCCAMALQKIPLIWLLGLVALAFGVAAATPAQQGSSRVGRRHYDFFIREANYTRLCHEKTILTVNGEFPGPTIFARNGDVVFVNVYNQGDKNITIHWHGVDQPRNPWSDGPAYITQCPIQPGSKFTYRIIFSEEEGTLLWHAHSDFDRATVHGAIVIHPKRGATYPFRKPDREIPIILGEWWNRDVGQLLGDTLRTGSDFEPSDANTINGQPGDLFPCSSDSTFTLPVEHGKTYMLRIINAALTNEFFFAIAGHRLTVVGTDAAYTKSFTVDHVFIAPGQTKTVLLHANRGRSNNGTYRYYMAARPYATNPLARFDNSTTTAVLEYVDAPPAAAPPPEMPFLPAINDSLAAEAYSVQLRSLASDDHPVDVPRHVDQHMFITIAVNEIPCTPAQMCKGPRFNRVAASLNNVSFETPSTAILGAYYRSVLGGVAKTDFPDNPAVKFNYTSEDLPLDFRFTARDTRVKVLEYGVVVEVVFQDTGILGTESHPMHLHGYSFYVVGRGLGNFDKRKDRATYNLADPPYQNTVSVPKAGWAAIRFRAANPGVWFMHCHFERHMVWGMETVFIVKNGKAKEAKILPPPPNMPRC</sequence>
<organism evidence="1 2">
    <name type="scientific">Avena sativa</name>
    <name type="common">Oat</name>
    <dbReference type="NCBI Taxonomy" id="4498"/>
    <lineage>
        <taxon>Eukaryota</taxon>
        <taxon>Viridiplantae</taxon>
        <taxon>Streptophyta</taxon>
        <taxon>Embryophyta</taxon>
        <taxon>Tracheophyta</taxon>
        <taxon>Spermatophyta</taxon>
        <taxon>Magnoliopsida</taxon>
        <taxon>Liliopsida</taxon>
        <taxon>Poales</taxon>
        <taxon>Poaceae</taxon>
        <taxon>BOP clade</taxon>
        <taxon>Pooideae</taxon>
        <taxon>Poodae</taxon>
        <taxon>Poeae</taxon>
        <taxon>Poeae Chloroplast Group 1 (Aveneae type)</taxon>
        <taxon>Aveninae</taxon>
        <taxon>Avena</taxon>
    </lineage>
</organism>
<accession>A0ACD5ZLI6</accession>
<reference evidence="1" key="1">
    <citation type="submission" date="2021-05" db="EMBL/GenBank/DDBJ databases">
        <authorList>
            <person name="Scholz U."/>
            <person name="Mascher M."/>
            <person name="Fiebig A."/>
        </authorList>
    </citation>
    <scope>NUCLEOTIDE SEQUENCE [LARGE SCALE GENOMIC DNA]</scope>
</reference>
<dbReference type="EnsemblPlants" id="AVESA.00010b.r2.6DG1175190.1">
    <property type="protein sequence ID" value="AVESA.00010b.r2.6DG1175190.1.CDS"/>
    <property type="gene ID" value="AVESA.00010b.r2.6DG1175190"/>
</dbReference>
<evidence type="ECO:0000313" key="2">
    <source>
        <dbReference type="Proteomes" id="UP001732700"/>
    </source>
</evidence>
<name>A0ACD5ZLI6_AVESA</name>
<protein>
    <submittedName>
        <fullName evidence="1">Uncharacterized protein</fullName>
    </submittedName>
</protein>
<reference evidence="1" key="2">
    <citation type="submission" date="2025-09" db="UniProtKB">
        <authorList>
            <consortium name="EnsemblPlants"/>
        </authorList>
    </citation>
    <scope>IDENTIFICATION</scope>
</reference>
<keyword evidence="2" id="KW-1185">Reference proteome</keyword>
<dbReference type="Proteomes" id="UP001732700">
    <property type="component" value="Chromosome 6D"/>
</dbReference>
<evidence type="ECO:0000313" key="1">
    <source>
        <dbReference type="EnsemblPlants" id="AVESA.00010b.r2.6DG1175190.1.CDS"/>
    </source>
</evidence>